<accession>A0A9E4ZI80</accession>
<dbReference type="AlphaFoldDB" id="A0A9E4ZI80"/>
<dbReference type="EMBL" id="VHLL01000004">
    <property type="protein sequence ID" value="MCT8337463.1"/>
    <property type="molecule type" value="Genomic_DNA"/>
</dbReference>
<dbReference type="PANTHER" id="PTHR35601">
    <property type="entry name" value="TOXIN RELE"/>
    <property type="match status" value="1"/>
</dbReference>
<evidence type="ECO:0000313" key="3">
    <source>
        <dbReference type="Proteomes" id="UP001065682"/>
    </source>
</evidence>
<dbReference type="Gene3D" id="3.30.2310.20">
    <property type="entry name" value="RelE-like"/>
    <property type="match status" value="1"/>
</dbReference>
<organism evidence="2 3">
    <name type="scientific">Methanoculleus formosensis</name>
    <dbReference type="NCBI Taxonomy" id="2590886"/>
    <lineage>
        <taxon>Archaea</taxon>
        <taxon>Methanobacteriati</taxon>
        <taxon>Methanobacteriota</taxon>
        <taxon>Stenosarchaea group</taxon>
        <taxon>Methanomicrobia</taxon>
        <taxon>Methanomicrobiales</taxon>
        <taxon>Methanomicrobiaceae</taxon>
        <taxon>Methanoculleus</taxon>
    </lineage>
</organism>
<dbReference type="InterPro" id="IPR007712">
    <property type="entry name" value="RelE/ParE_toxin"/>
</dbReference>
<evidence type="ECO:0000313" key="2">
    <source>
        <dbReference type="EMBL" id="MCT8337463.1"/>
    </source>
</evidence>
<evidence type="ECO:0000256" key="1">
    <source>
        <dbReference type="ARBA" id="ARBA00022649"/>
    </source>
</evidence>
<reference evidence="2" key="1">
    <citation type="submission" date="2019-06" db="EMBL/GenBank/DDBJ databases">
        <title>Methanoculleus strain from Tamsui River, Taipei, Taiwan.</title>
        <authorList>
            <person name="You Y.-T."/>
            <person name="Chen S.-C."/>
            <person name="Lai S.-J."/>
            <person name="Lee Y.-C."/>
            <person name="Lai M.-C."/>
        </authorList>
    </citation>
    <scope>NUCLEOTIDE SEQUENCE</scope>
    <source>
        <strain evidence="2">Afa-1</strain>
    </source>
</reference>
<dbReference type="Proteomes" id="UP001065682">
    <property type="component" value="Unassembled WGS sequence"/>
</dbReference>
<dbReference type="InterPro" id="IPR035093">
    <property type="entry name" value="RelE/ParE_toxin_dom_sf"/>
</dbReference>
<comment type="caution">
    <text evidence="2">The sequence shown here is derived from an EMBL/GenBank/DDBJ whole genome shotgun (WGS) entry which is preliminary data.</text>
</comment>
<dbReference type="SUPFAM" id="SSF143011">
    <property type="entry name" value="RelE-like"/>
    <property type="match status" value="1"/>
</dbReference>
<sequence>MEAGSGDRVRYSLIYSKRARHKLKRLPKETAARMIGALELLAEEESPHLQVKRLTNSPLFSLRVGVYRVILAFEHQQLVIMAVDLDHRKNAYDNL</sequence>
<dbReference type="Pfam" id="PF05016">
    <property type="entry name" value="ParE_toxin"/>
    <property type="match status" value="1"/>
</dbReference>
<name>A0A9E4ZI80_9EURY</name>
<proteinExistence type="predicted"/>
<keyword evidence="3" id="KW-1185">Reference proteome</keyword>
<dbReference type="PANTHER" id="PTHR35601:SF1">
    <property type="entry name" value="TOXIN RELE"/>
    <property type="match status" value="1"/>
</dbReference>
<protein>
    <submittedName>
        <fullName evidence="2">Type II toxin-antitoxin system RelE/ParE family toxin</fullName>
    </submittedName>
</protein>
<keyword evidence="1" id="KW-1277">Toxin-antitoxin system</keyword>
<gene>
    <name evidence="2" type="ORF">FKB36_08165</name>
</gene>